<dbReference type="PANTHER" id="PTHR11203">
    <property type="entry name" value="CLEAVAGE AND POLYADENYLATION SPECIFICITY FACTOR FAMILY MEMBER"/>
    <property type="match status" value="1"/>
</dbReference>
<evidence type="ECO:0000259" key="2">
    <source>
        <dbReference type="SMART" id="SM00849"/>
    </source>
</evidence>
<dbReference type="SMART" id="SM00849">
    <property type="entry name" value="Lactamase_B"/>
    <property type="match status" value="1"/>
</dbReference>
<sequence length="455" mass="51051">MINTAKIGFFGGVDAVTGSNFLFEAGGKRILIDCGLFQGEKFADDRNRGDFAFDPKSIDILLVTHAHIDHIGRIPKLVRDGFHGTIYSTPPTEDLAEIMLMDTVRILLHEAVANGLSPLYEERAVRDTLRLWKHKEYHEPFPLAPSLTCEFRDAGHMLGSAMMFLNFHGTTMVMTGDLGNSPTPLLRDTEPVTGATYLLMESVYGNRNHEGTEERKNTLRKLIEDTAKQNSTLIIPIFTIERVQEILYEMNDLIERHHLHPIPIFVDSPLAIKATEIYRRNTKYFNTKASGYVHHGDDVFRFPRLSFAETKQESQDIWETKGPKVIMGGAGMLNGGRIVHHVKHYAHDPKATILFVGYQAAGTAGRRLIEGERTVRLFGEETHVSAKIDVLNGYSGHKDMDHLLDFVETGRDTLKKVFVAIGEPKAAMFLAQRIQDNLDLDAVVPQAGTTVELKF</sequence>
<dbReference type="GO" id="GO:0004521">
    <property type="term" value="F:RNA endonuclease activity"/>
    <property type="evidence" value="ECO:0007669"/>
    <property type="project" value="TreeGrafter"/>
</dbReference>
<evidence type="ECO:0000313" key="5">
    <source>
        <dbReference type="Proteomes" id="UP000178534"/>
    </source>
</evidence>
<evidence type="ECO:0008006" key="6">
    <source>
        <dbReference type="Google" id="ProtNLM"/>
    </source>
</evidence>
<organism evidence="4 5">
    <name type="scientific">Candidatus Lloydbacteria bacterium RIFCSPLOWO2_01_FULL_50_20</name>
    <dbReference type="NCBI Taxonomy" id="1798665"/>
    <lineage>
        <taxon>Bacteria</taxon>
        <taxon>Candidatus Lloydiibacteriota</taxon>
    </lineage>
</organism>
<gene>
    <name evidence="4" type="ORF">A2942_02745</name>
</gene>
<accession>A0A1G2DHV2</accession>
<dbReference type="Pfam" id="PF07521">
    <property type="entry name" value="RMMBL"/>
    <property type="match status" value="1"/>
</dbReference>
<dbReference type="Pfam" id="PF00753">
    <property type="entry name" value="Lactamase_B"/>
    <property type="match status" value="1"/>
</dbReference>
<evidence type="ECO:0000259" key="3">
    <source>
        <dbReference type="SMART" id="SM01027"/>
    </source>
</evidence>
<feature type="domain" description="Beta-Casp" evidence="3">
    <location>
        <begin position="243"/>
        <end position="368"/>
    </location>
</feature>
<dbReference type="STRING" id="1798665.A2942_02745"/>
<protein>
    <recommendedName>
        <fullName evidence="6">MBL fold hydrolase</fullName>
    </recommendedName>
</protein>
<name>A0A1G2DHV2_9BACT</name>
<reference evidence="4 5" key="1">
    <citation type="journal article" date="2016" name="Nat. Commun.">
        <title>Thousands of microbial genomes shed light on interconnected biogeochemical processes in an aquifer system.</title>
        <authorList>
            <person name="Anantharaman K."/>
            <person name="Brown C.T."/>
            <person name="Hug L.A."/>
            <person name="Sharon I."/>
            <person name="Castelle C.J."/>
            <person name="Probst A.J."/>
            <person name="Thomas B.C."/>
            <person name="Singh A."/>
            <person name="Wilkins M.J."/>
            <person name="Karaoz U."/>
            <person name="Brodie E.L."/>
            <person name="Williams K.H."/>
            <person name="Hubbard S.S."/>
            <person name="Banfield J.F."/>
        </authorList>
    </citation>
    <scope>NUCLEOTIDE SEQUENCE [LARGE SCALE GENOMIC DNA]</scope>
</reference>
<dbReference type="InterPro" id="IPR050698">
    <property type="entry name" value="MBL"/>
</dbReference>
<keyword evidence="1" id="KW-0378">Hydrolase</keyword>
<comment type="caution">
    <text evidence="4">The sequence shown here is derived from an EMBL/GenBank/DDBJ whole genome shotgun (WGS) entry which is preliminary data.</text>
</comment>
<evidence type="ECO:0000313" key="4">
    <source>
        <dbReference type="EMBL" id="OGZ12388.1"/>
    </source>
</evidence>
<dbReference type="InterPro" id="IPR022712">
    <property type="entry name" value="Beta_Casp"/>
</dbReference>
<dbReference type="InterPro" id="IPR036866">
    <property type="entry name" value="RibonucZ/Hydroxyglut_hydro"/>
</dbReference>
<dbReference type="Proteomes" id="UP000178534">
    <property type="component" value="Unassembled WGS sequence"/>
</dbReference>
<dbReference type="GO" id="GO:0016787">
    <property type="term" value="F:hydrolase activity"/>
    <property type="evidence" value="ECO:0007669"/>
    <property type="project" value="UniProtKB-KW"/>
</dbReference>
<dbReference type="InterPro" id="IPR001279">
    <property type="entry name" value="Metallo-B-lactamas"/>
</dbReference>
<dbReference type="PANTHER" id="PTHR11203:SF37">
    <property type="entry name" value="INTEGRATOR COMPLEX SUBUNIT 11"/>
    <property type="match status" value="1"/>
</dbReference>
<dbReference type="Gene3D" id="3.40.50.10890">
    <property type="match status" value="1"/>
</dbReference>
<evidence type="ECO:0000256" key="1">
    <source>
        <dbReference type="ARBA" id="ARBA00022801"/>
    </source>
</evidence>
<dbReference type="Pfam" id="PF10996">
    <property type="entry name" value="Beta-Casp"/>
    <property type="match status" value="1"/>
</dbReference>
<feature type="domain" description="Metallo-beta-lactamase" evidence="2">
    <location>
        <begin position="17"/>
        <end position="209"/>
    </location>
</feature>
<dbReference type="Gene3D" id="3.60.15.10">
    <property type="entry name" value="Ribonuclease Z/Hydroxyacylglutathione hydrolase-like"/>
    <property type="match status" value="1"/>
</dbReference>
<dbReference type="CDD" id="cd16295">
    <property type="entry name" value="TTHA0252-CPSF-like_MBL-fold"/>
    <property type="match status" value="1"/>
</dbReference>
<dbReference type="SMART" id="SM01027">
    <property type="entry name" value="Beta-Casp"/>
    <property type="match status" value="1"/>
</dbReference>
<dbReference type="EMBL" id="MHLP01000023">
    <property type="protein sequence ID" value="OGZ12388.1"/>
    <property type="molecule type" value="Genomic_DNA"/>
</dbReference>
<dbReference type="AlphaFoldDB" id="A0A1G2DHV2"/>
<proteinExistence type="predicted"/>
<dbReference type="SUPFAM" id="SSF56281">
    <property type="entry name" value="Metallo-hydrolase/oxidoreductase"/>
    <property type="match status" value="1"/>
</dbReference>
<dbReference type="InterPro" id="IPR011108">
    <property type="entry name" value="RMMBL"/>
</dbReference>